<evidence type="ECO:0000259" key="3">
    <source>
        <dbReference type="SMART" id="SM00387"/>
    </source>
</evidence>
<dbReference type="Proteomes" id="UP001302349">
    <property type="component" value="Chromosome"/>
</dbReference>
<evidence type="ECO:0000313" key="5">
    <source>
        <dbReference type="Proteomes" id="UP001302349"/>
    </source>
</evidence>
<dbReference type="Pfam" id="PF13424">
    <property type="entry name" value="TPR_12"/>
    <property type="match status" value="1"/>
</dbReference>
<dbReference type="EMBL" id="CP136051">
    <property type="protein sequence ID" value="WOK06873.1"/>
    <property type="molecule type" value="Genomic_DNA"/>
</dbReference>
<feature type="repeat" description="TPR" evidence="1">
    <location>
        <begin position="127"/>
        <end position="160"/>
    </location>
</feature>
<sequence>MKVTGVKFWLFLSLVFCHPVITISQNFRKSTDSLQSQLSGKIADTAYVNTLNRISNELHGRNFTEAIYYANLAIQKAEEIDYKYGVSKGYQNIALTSWANGRYDQSLENHKKSIEMFRTGGMTNELAEAYNKIGLVYFYIAEYDEAIGYLNRSIEDYRARRDTANLARVLNNMGLVHDAKGDYASSTRYIIESLQLSQSFRQLRDQQNRTYGKGMIHENEFINRPILEERLERIERVSESGSAEQLANLCVEAAEIYFVLKEYNSALSYYRRAAEIYAELDEQVLLAHCLRDQAECYAELADFGTALEVFRQSESIYLREGNYIRLAAVVAQLGETNYKLGNIEESILHYKRLIALDDSVGHRAALSKTKVALAGILLEQGKKQEALSYAQSGYEIAREIGSLTRVETSARQLYECYKAIGLMGTALSYLEESTSLKQKFGDELTHREIAELQIEYESEEKQKAIDQLSEVSELQSNVVALQKQLLMLMGGGFAAFAVILVVMRNRLIKIRELKSGIEEKNAHIEEQNFKLEKRGRERELLIGEIHHRVKNNLQVVSSMLRLQQRKVQNVVAKEALFAGQNRVQAMSLLHQRLYQHGSYGKIPIADYVSDVCKHLAKVYNLDTQKMESSFEADNVNLDIDTAVTIGLMANEVYSNIFKHAYPFVEVLRLHSEIKRENGLTIRITDNGPGLPEKIDFNETGFGLRLVEMLATELGGEATFAGGKSEGLTVTISVAEAYIV</sequence>
<dbReference type="SMART" id="SM00387">
    <property type="entry name" value="HATPase_c"/>
    <property type="match status" value="1"/>
</dbReference>
<dbReference type="RefSeq" id="WP_317489566.1">
    <property type="nucleotide sequence ID" value="NZ_CP136051.1"/>
</dbReference>
<dbReference type="InterPro" id="IPR003594">
    <property type="entry name" value="HATPase_dom"/>
</dbReference>
<organism evidence="4 5">
    <name type="scientific">Imperialibacter roseus</name>
    <dbReference type="NCBI Taxonomy" id="1324217"/>
    <lineage>
        <taxon>Bacteria</taxon>
        <taxon>Pseudomonadati</taxon>
        <taxon>Bacteroidota</taxon>
        <taxon>Cytophagia</taxon>
        <taxon>Cytophagales</taxon>
        <taxon>Flammeovirgaceae</taxon>
        <taxon>Imperialibacter</taxon>
    </lineage>
</organism>
<keyword evidence="2" id="KW-1133">Transmembrane helix</keyword>
<dbReference type="CDD" id="cd16936">
    <property type="entry name" value="HATPase_RsbW-like"/>
    <property type="match status" value="1"/>
</dbReference>
<dbReference type="PANTHER" id="PTHR10098">
    <property type="entry name" value="RAPSYN-RELATED"/>
    <property type="match status" value="1"/>
</dbReference>
<keyword evidence="2" id="KW-0472">Membrane</keyword>
<name>A0ABZ0IPB0_9BACT</name>
<dbReference type="Pfam" id="PF02518">
    <property type="entry name" value="HATPase_c"/>
    <property type="match status" value="1"/>
</dbReference>
<proteinExistence type="predicted"/>
<dbReference type="Gene3D" id="3.30.450.20">
    <property type="entry name" value="PAS domain"/>
    <property type="match status" value="1"/>
</dbReference>
<dbReference type="SUPFAM" id="SSF48452">
    <property type="entry name" value="TPR-like"/>
    <property type="match status" value="2"/>
</dbReference>
<dbReference type="InterPro" id="IPR019734">
    <property type="entry name" value="TPR_rpt"/>
</dbReference>
<dbReference type="Gene3D" id="3.30.565.10">
    <property type="entry name" value="Histidine kinase-like ATPase, C-terminal domain"/>
    <property type="match status" value="1"/>
</dbReference>
<feature type="repeat" description="TPR" evidence="1">
    <location>
        <begin position="327"/>
        <end position="360"/>
    </location>
</feature>
<evidence type="ECO:0000256" key="2">
    <source>
        <dbReference type="SAM" id="Phobius"/>
    </source>
</evidence>
<dbReference type="InterPro" id="IPR011495">
    <property type="entry name" value="Sig_transdc_His_kin_sub2_dim/P"/>
</dbReference>
<gene>
    <name evidence="4" type="ORF">RT717_27780</name>
</gene>
<keyword evidence="1" id="KW-0802">TPR repeat</keyword>
<dbReference type="InterPro" id="IPR036890">
    <property type="entry name" value="HATPase_C_sf"/>
</dbReference>
<keyword evidence="2" id="KW-0812">Transmembrane</keyword>
<evidence type="ECO:0000256" key="1">
    <source>
        <dbReference type="PROSITE-ProRule" id="PRU00339"/>
    </source>
</evidence>
<dbReference type="InterPro" id="IPR011990">
    <property type="entry name" value="TPR-like_helical_dom_sf"/>
</dbReference>
<accession>A0ABZ0IPB0</accession>
<feature type="domain" description="Histidine kinase/HSP90-like ATPase" evidence="3">
    <location>
        <begin position="640"/>
        <end position="737"/>
    </location>
</feature>
<dbReference type="PANTHER" id="PTHR10098:SF108">
    <property type="entry name" value="TETRATRICOPEPTIDE REPEAT PROTEIN 28"/>
    <property type="match status" value="1"/>
</dbReference>
<protein>
    <submittedName>
        <fullName evidence="4">Tetratricopeptide repeat protein</fullName>
    </submittedName>
</protein>
<evidence type="ECO:0000313" key="4">
    <source>
        <dbReference type="EMBL" id="WOK06873.1"/>
    </source>
</evidence>
<dbReference type="SUPFAM" id="SSF55874">
    <property type="entry name" value="ATPase domain of HSP90 chaperone/DNA topoisomerase II/histidine kinase"/>
    <property type="match status" value="1"/>
</dbReference>
<keyword evidence="5" id="KW-1185">Reference proteome</keyword>
<dbReference type="PROSITE" id="PS50005">
    <property type="entry name" value="TPR"/>
    <property type="match status" value="2"/>
</dbReference>
<dbReference type="Gene3D" id="1.25.40.10">
    <property type="entry name" value="Tetratricopeptide repeat domain"/>
    <property type="match status" value="3"/>
</dbReference>
<dbReference type="Pfam" id="PF14938">
    <property type="entry name" value="SNAP"/>
    <property type="match status" value="1"/>
</dbReference>
<dbReference type="SMART" id="SM00028">
    <property type="entry name" value="TPR"/>
    <property type="match status" value="7"/>
</dbReference>
<dbReference type="Pfam" id="PF07568">
    <property type="entry name" value="HisKA_2"/>
    <property type="match status" value="1"/>
</dbReference>
<reference evidence="4 5" key="1">
    <citation type="journal article" date="2023" name="Microbiol. Resour. Announc.">
        <title>Complete Genome Sequence of Imperialibacter roseus strain P4T.</title>
        <authorList>
            <person name="Tizabi D.R."/>
            <person name="Bachvaroff T."/>
            <person name="Hill R.T."/>
        </authorList>
    </citation>
    <scope>NUCLEOTIDE SEQUENCE [LARGE SCALE GENOMIC DNA]</scope>
    <source>
        <strain evidence="4 5">P4T</strain>
    </source>
</reference>
<feature type="transmembrane region" description="Helical" evidence="2">
    <location>
        <begin position="485"/>
        <end position="503"/>
    </location>
</feature>